<accession>A0A024FT45</accession>
<dbReference type="AlphaFoldDB" id="A0A024FT45"/>
<name>A0A024FT45_9STRA</name>
<evidence type="ECO:0000313" key="1">
    <source>
        <dbReference type="EMBL" id="CCI10161.1"/>
    </source>
</evidence>
<organism evidence="1 2">
    <name type="scientific">Albugo candida</name>
    <dbReference type="NCBI Taxonomy" id="65357"/>
    <lineage>
        <taxon>Eukaryota</taxon>
        <taxon>Sar</taxon>
        <taxon>Stramenopiles</taxon>
        <taxon>Oomycota</taxon>
        <taxon>Peronosporomycetes</taxon>
        <taxon>Albuginales</taxon>
        <taxon>Albuginaceae</taxon>
        <taxon>Albugo</taxon>
    </lineage>
</organism>
<sequence length="108" mass="12191">MEYFRVFKGESCPPCWQLNEKVRELKIYLTSSLNGRDAQQDGEMLNAHMLFSSRLKGTMTEAGIKVIKCSMLDIHVTSINSSKRLSTKISAEPSLKCDCANYTKQTHA</sequence>
<proteinExistence type="predicted"/>
<reference evidence="1 2" key="1">
    <citation type="submission" date="2012-05" db="EMBL/GenBank/DDBJ databases">
        <title>Recombination and specialization in a pathogen metapopulation.</title>
        <authorList>
            <person name="Gardiner A."/>
            <person name="Kemen E."/>
            <person name="Schultz-Larsen T."/>
            <person name="MacLean D."/>
            <person name="Van Oosterhout C."/>
            <person name="Jones J.D.G."/>
        </authorList>
    </citation>
    <scope>NUCLEOTIDE SEQUENCE [LARGE SCALE GENOMIC DNA]</scope>
    <source>
        <strain evidence="1 2">Ac Nc2</strain>
    </source>
</reference>
<gene>
    <name evidence="1" type="ORF">BN9_069200</name>
</gene>
<dbReference type="EMBL" id="CAIX01000114">
    <property type="protein sequence ID" value="CCI10161.1"/>
    <property type="molecule type" value="Genomic_DNA"/>
</dbReference>
<evidence type="ECO:0000313" key="2">
    <source>
        <dbReference type="Proteomes" id="UP000053237"/>
    </source>
</evidence>
<keyword evidence="2" id="KW-1185">Reference proteome</keyword>
<comment type="caution">
    <text evidence="1">The sequence shown here is derived from an EMBL/GenBank/DDBJ whole genome shotgun (WGS) entry which is preliminary data.</text>
</comment>
<dbReference type="Proteomes" id="UP000053237">
    <property type="component" value="Unassembled WGS sequence"/>
</dbReference>
<dbReference type="InParanoid" id="A0A024FT45"/>
<protein>
    <submittedName>
        <fullName evidence="1">Uncharacterized protein</fullName>
    </submittedName>
</protein>